<feature type="compositionally biased region" description="Acidic residues" evidence="1">
    <location>
        <begin position="1"/>
        <end position="11"/>
    </location>
</feature>
<evidence type="ECO:0000256" key="1">
    <source>
        <dbReference type="SAM" id="MobiDB-lite"/>
    </source>
</evidence>
<organism evidence="2 3">
    <name type="scientific">Melipona bicolor</name>
    <dbReference type="NCBI Taxonomy" id="60889"/>
    <lineage>
        <taxon>Eukaryota</taxon>
        <taxon>Metazoa</taxon>
        <taxon>Ecdysozoa</taxon>
        <taxon>Arthropoda</taxon>
        <taxon>Hexapoda</taxon>
        <taxon>Insecta</taxon>
        <taxon>Pterygota</taxon>
        <taxon>Neoptera</taxon>
        <taxon>Endopterygota</taxon>
        <taxon>Hymenoptera</taxon>
        <taxon>Apocrita</taxon>
        <taxon>Aculeata</taxon>
        <taxon>Apoidea</taxon>
        <taxon>Anthophila</taxon>
        <taxon>Apidae</taxon>
        <taxon>Melipona</taxon>
    </lineage>
</organism>
<feature type="region of interest" description="Disordered" evidence="1">
    <location>
        <begin position="39"/>
        <end position="68"/>
    </location>
</feature>
<feature type="compositionally biased region" description="Basic and acidic residues" evidence="1">
    <location>
        <begin position="51"/>
        <end position="60"/>
    </location>
</feature>
<name>A0AA40GD78_9HYME</name>
<keyword evidence="3" id="KW-1185">Reference proteome</keyword>
<feature type="region of interest" description="Disordered" evidence="1">
    <location>
        <begin position="1"/>
        <end position="27"/>
    </location>
</feature>
<protein>
    <submittedName>
        <fullName evidence="2">Uncharacterized protein</fullName>
    </submittedName>
</protein>
<sequence length="68" mass="7984">MKKEEEEEVEGATEVRKGEKEKRERKSRLMSLLRGSFHALSSRSSSKLTQKARDYFHDSRTPAFRENP</sequence>
<accession>A0AA40GD78</accession>
<feature type="compositionally biased region" description="Polar residues" evidence="1">
    <location>
        <begin position="39"/>
        <end position="49"/>
    </location>
</feature>
<dbReference type="AlphaFoldDB" id="A0AA40GD78"/>
<reference evidence="2" key="1">
    <citation type="submission" date="2021-10" db="EMBL/GenBank/DDBJ databases">
        <title>Melipona bicolor Genome sequencing and assembly.</title>
        <authorList>
            <person name="Araujo N.S."/>
            <person name="Arias M.C."/>
        </authorList>
    </citation>
    <scope>NUCLEOTIDE SEQUENCE</scope>
    <source>
        <strain evidence="2">USP_2M_L1-L4_2017</strain>
        <tissue evidence="2">Whole body</tissue>
    </source>
</reference>
<feature type="compositionally biased region" description="Basic and acidic residues" evidence="1">
    <location>
        <begin position="13"/>
        <end position="24"/>
    </location>
</feature>
<evidence type="ECO:0000313" key="2">
    <source>
        <dbReference type="EMBL" id="KAK1135570.1"/>
    </source>
</evidence>
<dbReference type="Proteomes" id="UP001177670">
    <property type="component" value="Unassembled WGS sequence"/>
</dbReference>
<proteinExistence type="predicted"/>
<gene>
    <name evidence="2" type="ORF">K0M31_000157</name>
</gene>
<evidence type="ECO:0000313" key="3">
    <source>
        <dbReference type="Proteomes" id="UP001177670"/>
    </source>
</evidence>
<comment type="caution">
    <text evidence="2">The sequence shown here is derived from an EMBL/GenBank/DDBJ whole genome shotgun (WGS) entry which is preliminary data.</text>
</comment>
<dbReference type="EMBL" id="JAHYIQ010000001">
    <property type="protein sequence ID" value="KAK1135570.1"/>
    <property type="molecule type" value="Genomic_DNA"/>
</dbReference>